<keyword evidence="1" id="KW-0812">Transmembrane</keyword>
<proteinExistence type="predicted"/>
<dbReference type="SUPFAM" id="SSF88874">
    <property type="entry name" value="Receptor-binding domain of short tail fibre protein gp12"/>
    <property type="match status" value="1"/>
</dbReference>
<evidence type="ECO:0000313" key="2">
    <source>
        <dbReference type="EMBL" id="KAB1086502.1"/>
    </source>
</evidence>
<feature type="transmembrane region" description="Helical" evidence="1">
    <location>
        <begin position="12"/>
        <end position="31"/>
    </location>
</feature>
<evidence type="ECO:0000313" key="3">
    <source>
        <dbReference type="Proteomes" id="UP000386575"/>
    </source>
</evidence>
<evidence type="ECO:0000256" key="1">
    <source>
        <dbReference type="SAM" id="Phobius"/>
    </source>
</evidence>
<reference evidence="2 3" key="1">
    <citation type="submission" date="2019-09" db="EMBL/GenBank/DDBJ databases">
        <title>Genome sequencing of Ng87 strain.</title>
        <authorList>
            <person name="Karasev E.S."/>
            <person name="Andronov E."/>
        </authorList>
    </citation>
    <scope>NUCLEOTIDE SEQUENCE [LARGE SCALE GENOMIC DNA]</scope>
    <source>
        <strain evidence="2 3">Ng87</strain>
    </source>
</reference>
<name>A0A6A1TPC9_NEOGA</name>
<comment type="caution">
    <text evidence="2">The sequence shown here is derived from an EMBL/GenBank/DDBJ whole genome shotgun (WGS) entry which is preliminary data.</text>
</comment>
<accession>A0A6A1TPC9</accession>
<dbReference type="RefSeq" id="WP_151041928.1">
    <property type="nucleotide sequence ID" value="NZ_VZUL01000002.1"/>
</dbReference>
<dbReference type="EMBL" id="VZUL01000002">
    <property type="protein sequence ID" value="KAB1086502.1"/>
    <property type="molecule type" value="Genomic_DNA"/>
</dbReference>
<keyword evidence="1" id="KW-1133">Transmembrane helix</keyword>
<organism evidence="2 3">
    <name type="scientific">Neorhizobium galegae</name>
    <name type="common">Rhizobium galegae</name>
    <dbReference type="NCBI Taxonomy" id="399"/>
    <lineage>
        <taxon>Bacteria</taxon>
        <taxon>Pseudomonadati</taxon>
        <taxon>Pseudomonadota</taxon>
        <taxon>Alphaproteobacteria</taxon>
        <taxon>Hyphomicrobiales</taxon>
        <taxon>Rhizobiaceae</taxon>
        <taxon>Rhizobium/Agrobacterium group</taxon>
        <taxon>Neorhizobium</taxon>
    </lineage>
</organism>
<evidence type="ECO:0008006" key="4">
    <source>
        <dbReference type="Google" id="ProtNLM"/>
    </source>
</evidence>
<protein>
    <recommendedName>
        <fullName evidence="4">Tail fiber protein</fullName>
    </recommendedName>
</protein>
<gene>
    <name evidence="2" type="ORF">F4V91_08720</name>
</gene>
<keyword evidence="1" id="KW-0472">Membrane</keyword>
<sequence>MAVTSKQVGIGAAVAGLSAIVALVTAIVTLYSQVSDVITSSVFDRLRKDFAPIGTVVSSVLTPEEFAKSIDENVGWQIKDRTWVLADGRAVEGTKFAIDTNGRTIPDLRGLFLRGIDTGGGRQAGSIEDFATALPRSSPFTGTTELTGAHTHAGGAALGGGDQFEAGGDDYRVLSVTTTQAAGGHSHALAITGGGDGETRPRNAAVYYFIKIN</sequence>
<dbReference type="AlphaFoldDB" id="A0A6A1TPC9"/>
<dbReference type="Proteomes" id="UP000386575">
    <property type="component" value="Unassembled WGS sequence"/>
</dbReference>